<dbReference type="InterPro" id="IPR050090">
    <property type="entry name" value="Tyrosine_recombinase_XerCD"/>
</dbReference>
<dbReference type="InterPro" id="IPR011010">
    <property type="entry name" value="DNA_brk_join_enz"/>
</dbReference>
<dbReference type="InterPro" id="IPR002104">
    <property type="entry name" value="Integrase_catalytic"/>
</dbReference>
<dbReference type="GO" id="GO:0003677">
    <property type="term" value="F:DNA binding"/>
    <property type="evidence" value="ECO:0007669"/>
    <property type="project" value="UniProtKB-UniRule"/>
</dbReference>
<evidence type="ECO:0000256" key="9">
    <source>
        <dbReference type="HAMAP-Rule" id="MF_01808"/>
    </source>
</evidence>
<comment type="function">
    <text evidence="9">Site-specific tyrosine recombinase, which acts by catalyzing the cutting and rejoining of the recombining DNA molecules. The XerC-XerD complex is essential to convert dimers of the bacterial chromosome into monomers to permit their segregation at cell division. It also contributes to the segregational stability of plasmids.</text>
</comment>
<dbReference type="PROSITE" id="PS51898">
    <property type="entry name" value="TYR_RECOMBINASE"/>
    <property type="match status" value="1"/>
</dbReference>
<dbReference type="InterPro" id="IPR013762">
    <property type="entry name" value="Integrase-like_cat_sf"/>
</dbReference>
<feature type="active site" evidence="9">
    <location>
        <position position="247"/>
    </location>
</feature>
<dbReference type="InterPro" id="IPR010998">
    <property type="entry name" value="Integrase_recombinase_N"/>
</dbReference>
<protein>
    <recommendedName>
        <fullName evidence="9">Tyrosine recombinase XerC</fullName>
    </recommendedName>
</protein>
<dbReference type="InterPro" id="IPR004107">
    <property type="entry name" value="Integrase_SAM-like_N"/>
</dbReference>
<evidence type="ECO:0000259" key="10">
    <source>
        <dbReference type="PROSITE" id="PS51898"/>
    </source>
</evidence>
<evidence type="ECO:0000256" key="2">
    <source>
        <dbReference type="ARBA" id="ARBA00022490"/>
    </source>
</evidence>
<sequence>MTIPEEALRYLEYLRNVRRLAPASLEAYQRDLRIFCAFLAEQECDSLATLDSRLVRHWVRAMGSQGIAATSVNRRLSAVKGFFSFLQEEEKIRFNPAEAVRSVKTPRRLPPTMFEKEMAQLLEIDRHDLAGLRTRALLEILYSTGARISEICGANVDDLVFRKQALLVHGKGGKDRFVFLGDAAFDVLREYLPHRHEFLVQRGLVQTKALFINLRGGRLTPRGAAGIITRRIADSGLGKYLTPHGFRHSFATHLLNHGADIRVVQELLGHCRLSTTQVYTQVGMDRLRQVYRDAHPHARLRRDSLKSRDAQQEGER</sequence>
<dbReference type="Gene3D" id="1.10.150.130">
    <property type="match status" value="1"/>
</dbReference>
<reference evidence="13" key="1">
    <citation type="submission" date="2015-12" db="EMBL/GenBank/DDBJ databases">
        <authorList>
            <person name="Lodha T.D."/>
            <person name="Chintalapati S."/>
            <person name="Chintalapati V.R."/>
            <person name="Sravanthi T."/>
        </authorList>
    </citation>
    <scope>NUCLEOTIDE SEQUENCE [LARGE SCALE GENOMIC DNA]</scope>
    <source>
        <strain evidence="13">JC133</strain>
    </source>
</reference>
<evidence type="ECO:0000313" key="13">
    <source>
        <dbReference type="Proteomes" id="UP000237350"/>
    </source>
</evidence>
<evidence type="ECO:0000256" key="7">
    <source>
        <dbReference type="ARBA" id="ARBA00023172"/>
    </source>
</evidence>
<dbReference type="PANTHER" id="PTHR30349:SF81">
    <property type="entry name" value="TYROSINE RECOMBINASE XERC"/>
    <property type="match status" value="1"/>
</dbReference>
<dbReference type="EMBL" id="LPWH01000007">
    <property type="protein sequence ID" value="POR04732.1"/>
    <property type="molecule type" value="Genomic_DNA"/>
</dbReference>
<evidence type="ECO:0000256" key="6">
    <source>
        <dbReference type="ARBA" id="ARBA00023125"/>
    </source>
</evidence>
<feature type="active site" evidence="9">
    <location>
        <position position="270"/>
    </location>
</feature>
<dbReference type="GO" id="GO:0007059">
    <property type="term" value="P:chromosome segregation"/>
    <property type="evidence" value="ECO:0007669"/>
    <property type="project" value="UniProtKB-UniRule"/>
</dbReference>
<evidence type="ECO:0000256" key="4">
    <source>
        <dbReference type="ARBA" id="ARBA00022829"/>
    </source>
</evidence>
<dbReference type="GO" id="GO:0005737">
    <property type="term" value="C:cytoplasm"/>
    <property type="evidence" value="ECO:0007669"/>
    <property type="project" value="UniProtKB-SubCell"/>
</dbReference>
<feature type="domain" description="Tyr recombinase" evidence="10">
    <location>
        <begin position="108"/>
        <end position="292"/>
    </location>
</feature>
<feature type="active site" description="O-(3'-phospho-DNA)-tyrosine intermediate" evidence="9">
    <location>
        <position position="279"/>
    </location>
</feature>
<keyword evidence="6 9" id="KW-0238">DNA-binding</keyword>
<evidence type="ECO:0000259" key="11">
    <source>
        <dbReference type="PROSITE" id="PS51900"/>
    </source>
</evidence>
<feature type="active site" evidence="9">
    <location>
        <position position="171"/>
    </location>
</feature>
<evidence type="ECO:0000256" key="8">
    <source>
        <dbReference type="ARBA" id="ARBA00023306"/>
    </source>
</evidence>
<comment type="caution">
    <text evidence="12">The sequence shown here is derived from an EMBL/GenBank/DDBJ whole genome shotgun (WGS) entry which is preliminary data.</text>
</comment>
<evidence type="ECO:0000256" key="1">
    <source>
        <dbReference type="ARBA" id="ARBA00004496"/>
    </source>
</evidence>
<proteinExistence type="inferred from homology"/>
<keyword evidence="7 9" id="KW-0233">DNA recombination</keyword>
<dbReference type="SUPFAM" id="SSF56349">
    <property type="entry name" value="DNA breaking-rejoining enzymes"/>
    <property type="match status" value="1"/>
</dbReference>
<keyword evidence="3 9" id="KW-0132">Cell division</keyword>
<dbReference type="GO" id="GO:0006313">
    <property type="term" value="P:DNA transposition"/>
    <property type="evidence" value="ECO:0007669"/>
    <property type="project" value="UniProtKB-UniRule"/>
</dbReference>
<keyword evidence="8 9" id="KW-0131">Cell cycle</keyword>
<dbReference type="Pfam" id="PF02899">
    <property type="entry name" value="Phage_int_SAM_1"/>
    <property type="match status" value="1"/>
</dbReference>
<evidence type="ECO:0000313" key="12">
    <source>
        <dbReference type="EMBL" id="POR04732.1"/>
    </source>
</evidence>
<dbReference type="PROSITE" id="PS51900">
    <property type="entry name" value="CB"/>
    <property type="match status" value="1"/>
</dbReference>
<feature type="active site" evidence="9">
    <location>
        <position position="244"/>
    </location>
</feature>
<keyword evidence="4 9" id="KW-0159">Chromosome partition</keyword>
<dbReference type="Pfam" id="PF00589">
    <property type="entry name" value="Phage_integrase"/>
    <property type="match status" value="1"/>
</dbReference>
<keyword evidence="2 9" id="KW-0963">Cytoplasm</keyword>
<dbReference type="AlphaFoldDB" id="A0A2S4JYY8"/>
<comment type="subunit">
    <text evidence="9">Forms a cyclic heterotetrameric complex composed of two molecules of XerC and two molecules of XerD.</text>
</comment>
<dbReference type="InterPro" id="IPR023009">
    <property type="entry name" value="Tyrosine_recombinase_XerC/XerD"/>
</dbReference>
<comment type="subcellular location">
    <subcellularLocation>
        <location evidence="1 9">Cytoplasm</location>
    </subcellularLocation>
</comment>
<keyword evidence="5 9" id="KW-0229">DNA integration</keyword>
<accession>A0A2S4JYY8</accession>
<dbReference type="HAMAP" id="MF_01808">
    <property type="entry name" value="Recomb_XerC_XerD"/>
    <property type="match status" value="1"/>
</dbReference>
<keyword evidence="13" id="KW-1185">Reference proteome</keyword>
<dbReference type="InterPro" id="IPR044068">
    <property type="entry name" value="CB"/>
</dbReference>
<evidence type="ECO:0000256" key="5">
    <source>
        <dbReference type="ARBA" id="ARBA00022908"/>
    </source>
</evidence>
<organism evidence="12 13">
    <name type="scientific">Alkalispirochaeta sphaeroplastigenens</name>
    <dbReference type="NCBI Taxonomy" id="1187066"/>
    <lineage>
        <taxon>Bacteria</taxon>
        <taxon>Pseudomonadati</taxon>
        <taxon>Spirochaetota</taxon>
        <taxon>Spirochaetia</taxon>
        <taxon>Spirochaetales</taxon>
        <taxon>Spirochaetaceae</taxon>
        <taxon>Alkalispirochaeta</taxon>
    </lineage>
</organism>
<dbReference type="Proteomes" id="UP000237350">
    <property type="component" value="Unassembled WGS sequence"/>
</dbReference>
<dbReference type="GO" id="GO:0009037">
    <property type="term" value="F:tyrosine-based site-specific recombinase activity"/>
    <property type="evidence" value="ECO:0007669"/>
    <property type="project" value="UniProtKB-UniRule"/>
</dbReference>
<feature type="domain" description="Core-binding (CB)" evidence="11">
    <location>
        <begin position="1"/>
        <end position="87"/>
    </location>
</feature>
<comment type="similarity">
    <text evidence="9">Belongs to the 'phage' integrase family. XerC subfamily.</text>
</comment>
<dbReference type="Gene3D" id="1.10.443.10">
    <property type="entry name" value="Intergrase catalytic core"/>
    <property type="match status" value="1"/>
</dbReference>
<dbReference type="NCBIfam" id="NF001399">
    <property type="entry name" value="PRK00283.1"/>
    <property type="match status" value="1"/>
</dbReference>
<dbReference type="GO" id="GO:0051301">
    <property type="term" value="P:cell division"/>
    <property type="evidence" value="ECO:0007669"/>
    <property type="project" value="UniProtKB-KW"/>
</dbReference>
<dbReference type="RefSeq" id="WP_018525941.1">
    <property type="nucleotide sequence ID" value="NZ_LPWH01000007.1"/>
</dbReference>
<name>A0A2S4JYY8_9SPIO</name>
<dbReference type="PANTHER" id="PTHR30349">
    <property type="entry name" value="PHAGE INTEGRASE-RELATED"/>
    <property type="match status" value="1"/>
</dbReference>
<evidence type="ECO:0000256" key="3">
    <source>
        <dbReference type="ARBA" id="ARBA00022618"/>
    </source>
</evidence>
<gene>
    <name evidence="9" type="primary">xerC</name>
    <name evidence="12" type="ORF">AU468_02655</name>
</gene>
<feature type="active site" evidence="9">
    <location>
        <position position="147"/>
    </location>
</feature>